<name>K2QXU3_METFP</name>
<dbReference type="Pfam" id="PF09373">
    <property type="entry name" value="PMBR"/>
    <property type="match status" value="1"/>
</dbReference>
<keyword evidence="2" id="KW-1185">Reference proteome</keyword>
<accession>K2QXU3</accession>
<dbReference type="PATRIC" id="fig|1204725.3.peg.1927"/>
<dbReference type="RefSeq" id="WP_004031324.1">
    <property type="nucleotide sequence ID" value="NZ_AMPO01000009.1"/>
</dbReference>
<comment type="caution">
    <text evidence="1">The sequence shown here is derived from an EMBL/GenBank/DDBJ whole genome shotgun (WGS) entry which is preliminary data.</text>
</comment>
<dbReference type="Proteomes" id="UP000007360">
    <property type="component" value="Unassembled WGS sequence"/>
</dbReference>
<proteinExistence type="predicted"/>
<dbReference type="InterPro" id="IPR018975">
    <property type="entry name" value="Pseudomurein-binding_repeat"/>
</dbReference>
<gene>
    <name evidence="1" type="ORF">A994_09588</name>
</gene>
<sequence>MKGVFVLGIVIVGLILFCSGCTSNNNITISESSGIPVSEVPNLASEVSKSTGSIQSIQFKGVNLSMNQCLYIFAKGIVMINSGEKGNIPIKTYQKAENPSGTVNSAKIAKNEYVDMADRTYKWMDQNSIVPNYIGVYEGGANDLSPEMLLKTFIKVLNEYKSNGKLPESVIVP</sequence>
<dbReference type="OrthoDB" id="71358at2157"/>
<evidence type="ECO:0008006" key="3">
    <source>
        <dbReference type="Google" id="ProtNLM"/>
    </source>
</evidence>
<dbReference type="AlphaFoldDB" id="K2QXU3"/>
<reference evidence="1 2" key="1">
    <citation type="journal article" date="2012" name="J. Bacteriol.">
        <title>Draft genome sequence of Methanobacterium formicicum DSM 3637, an archaebacterium isolated from the methane producer amoeba Pelomyxa palustris.</title>
        <authorList>
            <person name="Gutierrez G."/>
        </authorList>
    </citation>
    <scope>NUCLEOTIDE SEQUENCE [LARGE SCALE GENOMIC DNA]</scope>
    <source>
        <strain evidence="2">DSM 3637 / PP1</strain>
    </source>
</reference>
<protein>
    <recommendedName>
        <fullName evidence="3">Pseudomurein-binding repeat-containing protein</fullName>
    </recommendedName>
</protein>
<evidence type="ECO:0000313" key="2">
    <source>
        <dbReference type="Proteomes" id="UP000007360"/>
    </source>
</evidence>
<dbReference type="EMBL" id="AMPO01000009">
    <property type="protein sequence ID" value="EKF85123.1"/>
    <property type="molecule type" value="Genomic_DNA"/>
</dbReference>
<organism evidence="1 2">
    <name type="scientific">Methanobacterium formicicum (strain DSM 3637 / PP1)</name>
    <dbReference type="NCBI Taxonomy" id="1204725"/>
    <lineage>
        <taxon>Archaea</taxon>
        <taxon>Methanobacteriati</taxon>
        <taxon>Methanobacteriota</taxon>
        <taxon>Methanomada group</taxon>
        <taxon>Methanobacteria</taxon>
        <taxon>Methanobacteriales</taxon>
        <taxon>Methanobacteriaceae</taxon>
        <taxon>Methanobacterium</taxon>
    </lineage>
</organism>
<evidence type="ECO:0000313" key="1">
    <source>
        <dbReference type="EMBL" id="EKF85123.1"/>
    </source>
</evidence>